<dbReference type="RefSeq" id="WP_007183616.1">
    <property type="nucleotide sequence ID" value="NZ_AKGD01000001.1"/>
</dbReference>
<dbReference type="AlphaFoldDB" id="I8T9N8"/>
<keyword evidence="6" id="KW-1185">Reference proteome</keyword>
<keyword evidence="2" id="KW-1277">Toxin-antitoxin system</keyword>
<dbReference type="Proteomes" id="UP000003704">
    <property type="component" value="Unassembled WGS sequence"/>
</dbReference>
<dbReference type="Pfam" id="PF03364">
    <property type="entry name" value="Polyketide_cyc"/>
    <property type="match status" value="1"/>
</dbReference>
<comment type="caution">
    <text evidence="5">The sequence shown here is derived from an EMBL/GenBank/DDBJ whole genome shotgun (WGS) entry which is preliminary data.</text>
</comment>
<proteinExistence type="inferred from homology"/>
<evidence type="ECO:0000256" key="3">
    <source>
        <dbReference type="SAM" id="SignalP"/>
    </source>
</evidence>
<keyword evidence="3" id="KW-0732">Signal</keyword>
<name>I8T9N8_9GAMM</name>
<evidence type="ECO:0000256" key="1">
    <source>
        <dbReference type="ARBA" id="ARBA00008918"/>
    </source>
</evidence>
<reference evidence="5 6" key="1">
    <citation type="journal article" date="2012" name="J. Bacteriol.">
        <title>Genome Sequence of n-Alkane-Degrading Hydrocarboniphaga effusa Strain AP103T (ATCC BAA-332T).</title>
        <authorList>
            <person name="Chang H.K."/>
            <person name="Zylstra G.J."/>
            <person name="Chae J.C."/>
        </authorList>
    </citation>
    <scope>NUCLEOTIDE SEQUENCE [LARGE SCALE GENOMIC DNA]</scope>
    <source>
        <strain evidence="5 6">AP103</strain>
    </source>
</reference>
<evidence type="ECO:0000259" key="4">
    <source>
        <dbReference type="Pfam" id="PF03364"/>
    </source>
</evidence>
<evidence type="ECO:0000313" key="5">
    <source>
        <dbReference type="EMBL" id="EIT70523.1"/>
    </source>
</evidence>
<dbReference type="InterPro" id="IPR023393">
    <property type="entry name" value="START-like_dom_sf"/>
</dbReference>
<dbReference type="SUPFAM" id="SSF55961">
    <property type="entry name" value="Bet v1-like"/>
    <property type="match status" value="1"/>
</dbReference>
<accession>I8T9N8</accession>
<dbReference type="EMBL" id="AKGD01000001">
    <property type="protein sequence ID" value="EIT70523.1"/>
    <property type="molecule type" value="Genomic_DNA"/>
</dbReference>
<evidence type="ECO:0000256" key="2">
    <source>
        <dbReference type="ARBA" id="ARBA00022649"/>
    </source>
</evidence>
<gene>
    <name evidence="5" type="ORF">WQQ_06600</name>
</gene>
<evidence type="ECO:0000313" key="6">
    <source>
        <dbReference type="Proteomes" id="UP000003704"/>
    </source>
</evidence>
<feature type="domain" description="Coenzyme Q-binding protein COQ10 START" evidence="4">
    <location>
        <begin position="46"/>
        <end position="171"/>
    </location>
</feature>
<dbReference type="InterPro" id="IPR005031">
    <property type="entry name" value="COQ10_START"/>
</dbReference>
<dbReference type="OrthoDB" id="5568133at2"/>
<organism evidence="5 6">
    <name type="scientific">Hydrocarboniphaga effusa AP103</name>
    <dbReference type="NCBI Taxonomy" id="1172194"/>
    <lineage>
        <taxon>Bacteria</taxon>
        <taxon>Pseudomonadati</taxon>
        <taxon>Pseudomonadota</taxon>
        <taxon>Gammaproteobacteria</taxon>
        <taxon>Nevskiales</taxon>
        <taxon>Nevskiaceae</taxon>
        <taxon>Hydrocarboniphaga</taxon>
    </lineage>
</organism>
<dbReference type="Gene3D" id="3.30.530.20">
    <property type="match status" value="1"/>
</dbReference>
<feature type="signal peptide" evidence="3">
    <location>
        <begin position="1"/>
        <end position="22"/>
    </location>
</feature>
<comment type="similarity">
    <text evidence="1">Belongs to the ribosome association toxin RatA family.</text>
</comment>
<sequence length="192" mass="21465">MRRPIRNFLATLVGLLPLTAQAVSIESLTITKTDDRYRVTLQARLDASADRAFAVLTRYEALPDISRAVKLVRLEPDAPADMQRVYTRMRACFSFFCRTLDQVQDMRSSASPNGGSLSATVLPDKSDLRYGQADWTVDRCATANETCLSFVAVVEPKFWIPPVIGPWAMERKLRQEALETTQGIERLAKAAP</sequence>
<protein>
    <recommendedName>
        <fullName evidence="4">Coenzyme Q-binding protein COQ10 START domain-containing protein</fullName>
    </recommendedName>
</protein>
<dbReference type="STRING" id="1172194.WQQ_06600"/>
<feature type="chain" id="PRO_5003714457" description="Coenzyme Q-binding protein COQ10 START domain-containing protein" evidence="3">
    <location>
        <begin position="23"/>
        <end position="192"/>
    </location>
</feature>